<reference evidence="1 2" key="1">
    <citation type="submission" date="2021-01" db="EMBL/GenBank/DDBJ databases">
        <authorList>
            <person name="Ruan W."/>
            <person name="Khan S.A."/>
            <person name="Jeon C.O."/>
        </authorList>
    </citation>
    <scope>NUCLEOTIDE SEQUENCE [LARGE SCALE GENOMIC DNA]</scope>
    <source>
        <strain evidence="1 2">R798</strain>
    </source>
</reference>
<evidence type="ECO:0000313" key="2">
    <source>
        <dbReference type="Proteomes" id="UP000809349"/>
    </source>
</evidence>
<keyword evidence="2" id="KW-1185">Reference proteome</keyword>
<name>A0ABS7SM83_9BURK</name>
<organism evidence="1 2">
    <name type="scientific">Massilia soli</name>
    <dbReference type="NCBI Taxonomy" id="2792854"/>
    <lineage>
        <taxon>Bacteria</taxon>
        <taxon>Pseudomonadati</taxon>
        <taxon>Pseudomonadota</taxon>
        <taxon>Betaproteobacteria</taxon>
        <taxon>Burkholderiales</taxon>
        <taxon>Oxalobacteraceae</taxon>
        <taxon>Telluria group</taxon>
        <taxon>Massilia</taxon>
    </lineage>
</organism>
<accession>A0ABS7SM83</accession>
<reference evidence="1 2" key="2">
    <citation type="submission" date="2021-08" db="EMBL/GenBank/DDBJ databases">
        <title>Massilia sp. R798.</title>
        <authorList>
            <person name="Baek J.H."/>
            <person name="Jung H.S."/>
            <person name="Kim K.R."/>
            <person name="Jeon C.O."/>
        </authorList>
    </citation>
    <scope>NUCLEOTIDE SEQUENCE [LARGE SCALE GENOMIC DNA]</scope>
    <source>
        <strain evidence="1 2">R798</strain>
    </source>
</reference>
<comment type="caution">
    <text evidence="1">The sequence shown here is derived from an EMBL/GenBank/DDBJ whole genome shotgun (WGS) entry which is preliminary data.</text>
</comment>
<dbReference type="RefSeq" id="WP_223467664.1">
    <property type="nucleotide sequence ID" value="NZ_JAFBIL020000003.1"/>
</dbReference>
<evidence type="ECO:0008006" key="3">
    <source>
        <dbReference type="Google" id="ProtNLM"/>
    </source>
</evidence>
<gene>
    <name evidence="1" type="ORF">I4X03_007800</name>
</gene>
<evidence type="ECO:0000313" key="1">
    <source>
        <dbReference type="EMBL" id="MBZ2207162.1"/>
    </source>
</evidence>
<sequence>MLLQPDVWVRLRASTADKMPGQLVDAVRCALMIYERIGLRVVCADSTDWAASVDTPLDWPRSASDEHVAFVIVGVVLNGPSIAQSLAADKPGALSLFEEAAAHLLKGGIAVNGMAFGRQEQMTSADDIRAWLSTLRRPHHDRANLYSRMLEQS</sequence>
<proteinExistence type="predicted"/>
<dbReference type="EMBL" id="JAFBIL020000003">
    <property type="protein sequence ID" value="MBZ2207162.1"/>
    <property type="molecule type" value="Genomic_DNA"/>
</dbReference>
<dbReference type="Proteomes" id="UP000809349">
    <property type="component" value="Unassembled WGS sequence"/>
</dbReference>
<protein>
    <recommendedName>
        <fullName evidence="3">DUF3168 domain-containing protein</fullName>
    </recommendedName>
</protein>